<dbReference type="HOGENOM" id="CLU_1902428_0_0_10"/>
<name>E2N861_9BACE</name>
<dbReference type="EMBL" id="ACCH01000040">
    <property type="protein sequence ID" value="EEF91888.1"/>
    <property type="molecule type" value="Genomic_DNA"/>
</dbReference>
<gene>
    <name evidence="2" type="ORF">BACCELL_00456</name>
</gene>
<reference evidence="2 3" key="2">
    <citation type="submission" date="2009-01" db="EMBL/GenBank/DDBJ databases">
        <title>Draft genome sequence of Bacteroides cellulosilyticus (DSM 14838).</title>
        <authorList>
            <person name="Sudarsanam P."/>
            <person name="Ley R."/>
            <person name="Guruge J."/>
            <person name="Turnbaugh P.J."/>
            <person name="Mahowald M."/>
            <person name="Liep D."/>
            <person name="Gordon J."/>
        </authorList>
    </citation>
    <scope>NUCLEOTIDE SEQUENCE [LARGE SCALE GENOMIC DNA]</scope>
    <source>
        <strain evidence="2 3">DSM 14838</strain>
    </source>
</reference>
<accession>E2N861</accession>
<keyword evidence="1" id="KW-0472">Membrane</keyword>
<sequence length="133" mass="15158">MCNILLDIQKNIQGMSVLLSVQKMVVKRVWDMMKKGWLNIYLCFACLSSFLRRFSSFCCSLSAFSRASFSRSCCNSSRCMRTSSSSSFIFSCSCLSFFELFLLEILSISLMNPPAPIKPRIINVNNIMYVPII</sequence>
<feature type="transmembrane region" description="Helical" evidence="1">
    <location>
        <begin position="88"/>
        <end position="110"/>
    </location>
</feature>
<evidence type="ECO:0000313" key="3">
    <source>
        <dbReference type="Proteomes" id="UP000003711"/>
    </source>
</evidence>
<keyword evidence="1" id="KW-0812">Transmembrane</keyword>
<proteinExistence type="predicted"/>
<organism evidence="2 3">
    <name type="scientific">Bacteroides cellulosilyticus DSM 14838</name>
    <dbReference type="NCBI Taxonomy" id="537012"/>
    <lineage>
        <taxon>Bacteria</taxon>
        <taxon>Pseudomonadati</taxon>
        <taxon>Bacteroidota</taxon>
        <taxon>Bacteroidia</taxon>
        <taxon>Bacteroidales</taxon>
        <taxon>Bacteroidaceae</taxon>
        <taxon>Bacteroides</taxon>
    </lineage>
</organism>
<evidence type="ECO:0000313" key="2">
    <source>
        <dbReference type="EMBL" id="EEF91888.1"/>
    </source>
</evidence>
<evidence type="ECO:0000256" key="1">
    <source>
        <dbReference type="SAM" id="Phobius"/>
    </source>
</evidence>
<dbReference type="Proteomes" id="UP000003711">
    <property type="component" value="Unassembled WGS sequence"/>
</dbReference>
<dbReference type="AlphaFoldDB" id="E2N861"/>
<comment type="caution">
    <text evidence="2">The sequence shown here is derived from an EMBL/GenBank/DDBJ whole genome shotgun (WGS) entry which is preliminary data.</text>
</comment>
<reference evidence="2 3" key="1">
    <citation type="submission" date="2008-12" db="EMBL/GenBank/DDBJ databases">
        <authorList>
            <person name="Fulton L."/>
            <person name="Clifton S."/>
            <person name="Fulton B."/>
            <person name="Xu J."/>
            <person name="Minx P."/>
            <person name="Pepin K.H."/>
            <person name="Johnson M."/>
            <person name="Bhonagiri V."/>
            <person name="Nash W.E."/>
            <person name="Mardis E.R."/>
            <person name="Wilson R.K."/>
        </authorList>
    </citation>
    <scope>NUCLEOTIDE SEQUENCE [LARGE SCALE GENOMIC DNA]</scope>
    <source>
        <strain evidence="2 3">DSM 14838</strain>
    </source>
</reference>
<protein>
    <submittedName>
        <fullName evidence="2">Uncharacterized protein</fullName>
    </submittedName>
</protein>
<keyword evidence="1" id="KW-1133">Transmembrane helix</keyword>